<gene>
    <name evidence="1" type="ORF">A9E74_01615</name>
</gene>
<comment type="caution">
    <text evidence="1">The sequence shown here is derived from an EMBL/GenBank/DDBJ whole genome shotgun (WGS) entry which is preliminary data.</text>
</comment>
<sequence length="115" mass="12970">MDLTTFLSTLNDNPSALDFEDTIAVIDANYQFTPTAFHNGELHNEAGENNGSCKILFFGILHELGESQTLACFGRYYRSDVLLNPKGEDHQNIRNFLKFGWDRVSFNGEALTPNH</sequence>
<dbReference type="EMBL" id="MCRI01000015">
    <property type="protein sequence ID" value="ODN66664.1"/>
    <property type="molecule type" value="Genomic_DNA"/>
</dbReference>
<keyword evidence="2" id="KW-1185">Reference proteome</keyword>
<organism evidence="1 2">
    <name type="scientific">Methylophaga muralis</name>
    <dbReference type="NCBI Taxonomy" id="291169"/>
    <lineage>
        <taxon>Bacteria</taxon>
        <taxon>Pseudomonadati</taxon>
        <taxon>Pseudomonadota</taxon>
        <taxon>Gammaproteobacteria</taxon>
        <taxon>Thiotrichales</taxon>
        <taxon>Piscirickettsiaceae</taxon>
        <taxon>Methylophaga</taxon>
    </lineage>
</organism>
<dbReference type="STRING" id="291169.A9E74_01615"/>
<protein>
    <submittedName>
        <fullName evidence="1">HopJ type III effector protein</fullName>
    </submittedName>
</protein>
<dbReference type="InterPro" id="IPR014984">
    <property type="entry name" value="HopJ"/>
</dbReference>
<dbReference type="PATRIC" id="fig|291169.3.peg.1624"/>
<dbReference type="Proteomes" id="UP000094379">
    <property type="component" value="Unassembled WGS sequence"/>
</dbReference>
<name>A0A1E3GRM9_9GAMM</name>
<accession>A0A1E3GRM9</accession>
<dbReference type="Pfam" id="PF08888">
    <property type="entry name" value="HopJ"/>
    <property type="match status" value="1"/>
</dbReference>
<dbReference type="RefSeq" id="WP_069296075.1">
    <property type="nucleotide sequence ID" value="NZ_MCRI01000015.1"/>
</dbReference>
<dbReference type="Gene3D" id="3.20.160.10">
    <property type="entry name" value="vpa0580 domain like"/>
    <property type="match status" value="1"/>
</dbReference>
<dbReference type="AlphaFoldDB" id="A0A1E3GRM9"/>
<reference evidence="1 2" key="1">
    <citation type="submission" date="2016-07" db="EMBL/GenBank/DDBJ databases">
        <title>Draft Genome Sequence of Methylophaga muralis Bur 1.</title>
        <authorList>
            <person name="Vasilenko O.V."/>
            <person name="Doronina N.V."/>
            <person name="Shmareva M.N."/>
            <person name="Tarlachkov S.V."/>
            <person name="Mustakhimov I."/>
            <person name="Trotsenko Y.A."/>
        </authorList>
    </citation>
    <scope>NUCLEOTIDE SEQUENCE [LARGE SCALE GENOMIC DNA]</scope>
    <source>
        <strain evidence="1 2">Bur 1</strain>
    </source>
</reference>
<dbReference type="InterPro" id="IPR038604">
    <property type="entry name" value="HopJ_sf"/>
</dbReference>
<evidence type="ECO:0000313" key="2">
    <source>
        <dbReference type="Proteomes" id="UP000094379"/>
    </source>
</evidence>
<evidence type="ECO:0000313" key="1">
    <source>
        <dbReference type="EMBL" id="ODN66664.1"/>
    </source>
</evidence>
<proteinExistence type="predicted"/>